<name>A0A0T5X957_9BACT</name>
<dbReference type="OrthoDB" id="9930802at2"/>
<keyword evidence="2" id="KW-1185">Reference proteome</keyword>
<evidence type="ECO:0000313" key="2">
    <source>
        <dbReference type="Proteomes" id="UP000005273"/>
    </source>
</evidence>
<dbReference type="STRING" id="592015.HMPREF1705_04032"/>
<accession>A0A0T5X957</accession>
<reference evidence="2" key="1">
    <citation type="submission" date="2012-09" db="EMBL/GenBank/DDBJ databases">
        <authorList>
            <person name="Weinstock G."/>
            <person name="Sodergren E."/>
            <person name="Clifton S."/>
            <person name="Fulton L."/>
            <person name="Fulton B."/>
            <person name="Courtney L."/>
            <person name="Fronick C."/>
            <person name="Harrison M."/>
            <person name="Strong C."/>
            <person name="Farmer C."/>
            <person name="Delehaunty K."/>
            <person name="Markovic C."/>
            <person name="Hall O."/>
            <person name="Minx P."/>
            <person name="Tomlinson C."/>
            <person name="Mitreva M."/>
            <person name="Nelson J."/>
            <person name="Hou S."/>
            <person name="Wollam A."/>
            <person name="Pepin K.H."/>
            <person name="Johnson M."/>
            <person name="Bhonagiri V."/>
            <person name="Nash W.E."/>
            <person name="Suruliraj S."/>
            <person name="Warren W."/>
            <person name="Chinwalla A."/>
            <person name="Mardis E.R."/>
            <person name="Wilson R.K."/>
        </authorList>
    </citation>
    <scope>NUCLEOTIDE SEQUENCE [LARGE SCALE GENOMIC DNA]</scope>
    <source>
        <strain evidence="2">OS1</strain>
    </source>
</reference>
<proteinExistence type="predicted"/>
<comment type="caution">
    <text evidence="1">The sequence shown here is derived from an EMBL/GenBank/DDBJ whole genome shotgun (WGS) entry which is preliminary data.</text>
</comment>
<protein>
    <submittedName>
        <fullName evidence="1">Uncharacterized protein</fullName>
    </submittedName>
</protein>
<dbReference type="eggNOG" id="ENOG502ZVMY">
    <property type="taxonomic scope" value="Bacteria"/>
</dbReference>
<gene>
    <name evidence="1" type="ORF">HMPREF1705_04032</name>
</gene>
<dbReference type="EMBL" id="ACJX03000001">
    <property type="protein sequence ID" value="KRT34786.1"/>
    <property type="molecule type" value="Genomic_DNA"/>
</dbReference>
<organism evidence="1 2">
    <name type="scientific">Acetomicrobium hydrogeniformans ATCC BAA-1850</name>
    <dbReference type="NCBI Taxonomy" id="592015"/>
    <lineage>
        <taxon>Bacteria</taxon>
        <taxon>Thermotogati</taxon>
        <taxon>Synergistota</taxon>
        <taxon>Synergistia</taxon>
        <taxon>Synergistales</taxon>
        <taxon>Acetomicrobiaceae</taxon>
        <taxon>Acetomicrobium</taxon>
    </lineage>
</organism>
<sequence>MRRKVKKVGSRCLKGRGIILGGRFENWIYDLNGDETLNGFISAEGWEEAKLMNAWYEINKDTSVSAMISDESFVIRLMGIECDESGHYSSSRIKVVAECDF</sequence>
<dbReference type="Proteomes" id="UP000005273">
    <property type="component" value="Unassembled WGS sequence"/>
</dbReference>
<evidence type="ECO:0000313" key="1">
    <source>
        <dbReference type="EMBL" id="KRT34786.1"/>
    </source>
</evidence>
<dbReference type="AlphaFoldDB" id="A0A0T5X957"/>